<feature type="transmembrane region" description="Helical" evidence="1">
    <location>
        <begin position="67"/>
        <end position="89"/>
    </location>
</feature>
<dbReference type="AlphaFoldDB" id="A0A5K8B1Z9"/>
<proteinExistence type="evidence at transcript level"/>
<evidence type="ECO:0000256" key="1">
    <source>
        <dbReference type="SAM" id="Phobius"/>
    </source>
</evidence>
<accession>A0A5K8B1Z9</accession>
<sequence length="318" mass="37382">MFTYKEKIKSYSKHMTILNLIKTWLFCCGHYVVTITAKPLIYVHKVFCIVFAGVVAETIFVKGNVSFFILGIEYILSVTLSLMFGHEYLSRFYRAIKINDVMMGIKKESIFDDVIRIILFIFLTVRISLTCLEIYFQSGFEYQMSCVCITVVSSNMICMIISIILYTCYVRMRLLRRRFEEITIPVNIINEVGAMCKVREVRRCLQHYHNLLDIMKDIDREFKYLVNIFKPCFSLSVMWQHDTLAKEEHLSPRSLDIFHDESVRFELQRALQYITIRPFEYLLWGAVPLDVTFVVKLITLCITYVIVALQIVKFTGMI</sequence>
<dbReference type="OrthoDB" id="7477935at2759"/>
<feature type="transmembrane region" description="Helical" evidence="1">
    <location>
        <begin position="40"/>
        <end position="61"/>
    </location>
</feature>
<keyword evidence="1" id="KW-0472">Membrane</keyword>
<evidence type="ECO:0000313" key="2">
    <source>
        <dbReference type="EMBL" id="CUQ99357.1"/>
    </source>
</evidence>
<reference evidence="2" key="1">
    <citation type="journal article" date="2015" name="Insect Biochem. Mol. Biol.">
        <title>A reference gene set for chemosensory receptor genes of Manduca sexta.</title>
        <authorList>
            <person name="Koenig C."/>
            <person name="Hirsh A."/>
            <person name="Bucks S."/>
            <person name="Klinner C."/>
            <person name="Vogel H."/>
            <person name="Shukla A."/>
            <person name="Mansfield J.H."/>
            <person name="Morton B."/>
            <person name="Hansson B.S."/>
            <person name="Grosse-Wilde E."/>
        </authorList>
    </citation>
    <scope>NUCLEOTIDE SEQUENCE</scope>
</reference>
<organism evidence="2">
    <name type="scientific">Manduca sexta</name>
    <name type="common">Tobacco hawkmoth</name>
    <name type="synonym">Tobacco hornworm</name>
    <dbReference type="NCBI Taxonomy" id="7130"/>
    <lineage>
        <taxon>Eukaryota</taxon>
        <taxon>Metazoa</taxon>
        <taxon>Ecdysozoa</taxon>
        <taxon>Arthropoda</taxon>
        <taxon>Hexapoda</taxon>
        <taxon>Insecta</taxon>
        <taxon>Pterygota</taxon>
        <taxon>Neoptera</taxon>
        <taxon>Endopterygota</taxon>
        <taxon>Lepidoptera</taxon>
        <taxon>Glossata</taxon>
        <taxon>Ditrysia</taxon>
        <taxon>Bombycoidea</taxon>
        <taxon>Sphingidae</taxon>
        <taxon>Sphinginae</taxon>
        <taxon>Sphingini</taxon>
        <taxon>Manduca</taxon>
    </lineage>
</organism>
<protein>
    <submittedName>
        <fullName evidence="2">Gustatory receptor 16</fullName>
    </submittedName>
</protein>
<keyword evidence="1" id="KW-0812">Transmembrane</keyword>
<feature type="transmembrane region" description="Helical" evidence="1">
    <location>
        <begin position="15"/>
        <end position="33"/>
    </location>
</feature>
<feature type="transmembrane region" description="Helical" evidence="1">
    <location>
        <begin position="293"/>
        <end position="312"/>
    </location>
</feature>
<feature type="transmembrane region" description="Helical" evidence="1">
    <location>
        <begin position="110"/>
        <end position="136"/>
    </location>
</feature>
<feature type="transmembrane region" description="Helical" evidence="1">
    <location>
        <begin position="142"/>
        <end position="169"/>
    </location>
</feature>
<keyword evidence="2" id="KW-0675">Receptor</keyword>
<name>A0A5K8B1Z9_MANSE</name>
<keyword evidence="1" id="KW-1133">Transmembrane helix</keyword>
<dbReference type="EMBL" id="LN885209">
    <property type="protein sequence ID" value="CUQ99357.1"/>
    <property type="molecule type" value="mRNA"/>
</dbReference>
<gene>
    <name evidence="2" type="primary">GR16</name>
</gene>